<accession>A0ABW3I739</accession>
<evidence type="ECO:0000256" key="2">
    <source>
        <dbReference type="ARBA" id="ARBA00017703"/>
    </source>
</evidence>
<dbReference type="SUPFAM" id="SSF52540">
    <property type="entry name" value="P-loop containing nucleoside triphosphate hydrolases"/>
    <property type="match status" value="1"/>
</dbReference>
<evidence type="ECO:0000313" key="12">
    <source>
        <dbReference type="EMBL" id="MFD0965523.1"/>
    </source>
</evidence>
<reference evidence="13" key="1">
    <citation type="journal article" date="2019" name="Int. J. Syst. Evol. Microbiol.">
        <title>The Global Catalogue of Microorganisms (GCM) 10K type strain sequencing project: providing services to taxonomists for standard genome sequencing and annotation.</title>
        <authorList>
            <consortium name="The Broad Institute Genomics Platform"/>
            <consortium name="The Broad Institute Genome Sequencing Center for Infectious Disease"/>
            <person name="Wu L."/>
            <person name="Ma J."/>
        </authorList>
    </citation>
    <scope>NUCLEOTIDE SEQUENCE [LARGE SCALE GENOMIC DNA]</scope>
    <source>
        <strain evidence="13">CCUG 61707</strain>
    </source>
</reference>
<proteinExistence type="inferred from homology"/>
<evidence type="ECO:0000259" key="10">
    <source>
        <dbReference type="Pfam" id="PF06144"/>
    </source>
</evidence>
<dbReference type="Proteomes" id="UP001596996">
    <property type="component" value="Unassembled WGS sequence"/>
</dbReference>
<keyword evidence="4 12" id="KW-0548">Nucleotidyltransferase</keyword>
<dbReference type="Pfam" id="PF06144">
    <property type="entry name" value="DNA_pol3_delta"/>
    <property type="match status" value="1"/>
</dbReference>
<sequence length="351" mass="41742">MNRIFTEQLPQSLSNSLAKLYYLLGGDHLLLIESKDLICHTAMRQGFDEKFEIDIDNSTNWNDLFERLQSFGLFSRRQIIILNLPENLTALIQKSLCELIKYLHDDILLILQIPKLTKTIENQDWFIEAKYYEPRLVSVNCQTPTIEQLPRWILNRAKSMNLNIEEDAVKLLCYNYENNLLALKQTLQQLSLLYPDNKLTFNRVKKNIEQSSIFTVFQWIDAILEGKTHRVQHIINGLRADEIQPIILLRTLQRELLIILKLTQPQRITNIDSLLLTTDLRQRFDQLKIWQNRRSLYTQAIRRMSFRQLYQYIQQMAEIERLIKQEFITDIWQHLTELSVKISEQSIEPNR</sequence>
<dbReference type="InterPro" id="IPR010372">
    <property type="entry name" value="DNA_pol3_delta_N"/>
</dbReference>
<comment type="similarity">
    <text evidence="7">Belongs to the DNA polymerase HolA subunit family.</text>
</comment>
<feature type="domain" description="DNA polymerase III delta N-terminal" evidence="10">
    <location>
        <begin position="21"/>
        <end position="130"/>
    </location>
</feature>
<evidence type="ECO:0000256" key="9">
    <source>
        <dbReference type="NCBIfam" id="TIGR01128"/>
    </source>
</evidence>
<dbReference type="InterPro" id="IPR027417">
    <property type="entry name" value="P-loop_NTPase"/>
</dbReference>
<evidence type="ECO:0000256" key="6">
    <source>
        <dbReference type="ARBA" id="ARBA00022932"/>
    </source>
</evidence>
<dbReference type="EMBL" id="JBHTJN010000004">
    <property type="protein sequence ID" value="MFD0965523.1"/>
    <property type="molecule type" value="Genomic_DNA"/>
</dbReference>
<name>A0ABW3I739_9PAST</name>
<dbReference type="InterPro" id="IPR008921">
    <property type="entry name" value="DNA_pol3_clamp-load_cplx_C"/>
</dbReference>
<dbReference type="PANTHER" id="PTHR34388">
    <property type="entry name" value="DNA POLYMERASE III SUBUNIT DELTA"/>
    <property type="match status" value="1"/>
</dbReference>
<keyword evidence="6" id="KW-0239">DNA-directed DNA polymerase</keyword>
<dbReference type="SUPFAM" id="SSF48019">
    <property type="entry name" value="post-AAA+ oligomerization domain-like"/>
    <property type="match status" value="1"/>
</dbReference>
<dbReference type="InterPro" id="IPR005790">
    <property type="entry name" value="DNA_polIII_delta"/>
</dbReference>
<evidence type="ECO:0000256" key="8">
    <source>
        <dbReference type="ARBA" id="ARBA00049244"/>
    </source>
</evidence>
<protein>
    <recommendedName>
        <fullName evidence="2 9">DNA polymerase III subunit delta</fullName>
        <ecNumber evidence="1 9">2.7.7.7</ecNumber>
    </recommendedName>
</protein>
<gene>
    <name evidence="12" type="primary">holA</name>
    <name evidence="12" type="ORF">ACFQ02_01400</name>
</gene>
<dbReference type="InterPro" id="IPR032780">
    <property type="entry name" value="DNA_pol3_delt_C"/>
</dbReference>
<evidence type="ECO:0000259" key="11">
    <source>
        <dbReference type="Pfam" id="PF14840"/>
    </source>
</evidence>
<evidence type="ECO:0000256" key="4">
    <source>
        <dbReference type="ARBA" id="ARBA00022695"/>
    </source>
</evidence>
<dbReference type="EC" id="2.7.7.7" evidence="1 9"/>
<dbReference type="Gene3D" id="1.10.8.60">
    <property type="match status" value="1"/>
</dbReference>
<dbReference type="GO" id="GO:0003887">
    <property type="term" value="F:DNA-directed DNA polymerase activity"/>
    <property type="evidence" value="ECO:0007669"/>
    <property type="project" value="UniProtKB-EC"/>
</dbReference>
<comment type="catalytic activity">
    <reaction evidence="8">
        <text>DNA(n) + a 2'-deoxyribonucleoside 5'-triphosphate = DNA(n+1) + diphosphate</text>
        <dbReference type="Rhea" id="RHEA:22508"/>
        <dbReference type="Rhea" id="RHEA-COMP:17339"/>
        <dbReference type="Rhea" id="RHEA-COMP:17340"/>
        <dbReference type="ChEBI" id="CHEBI:33019"/>
        <dbReference type="ChEBI" id="CHEBI:61560"/>
        <dbReference type="ChEBI" id="CHEBI:173112"/>
        <dbReference type="EC" id="2.7.7.7"/>
    </reaction>
</comment>
<dbReference type="Gene3D" id="3.40.50.300">
    <property type="entry name" value="P-loop containing nucleotide triphosphate hydrolases"/>
    <property type="match status" value="1"/>
</dbReference>
<evidence type="ECO:0000256" key="5">
    <source>
        <dbReference type="ARBA" id="ARBA00022705"/>
    </source>
</evidence>
<dbReference type="PANTHER" id="PTHR34388:SF1">
    <property type="entry name" value="DNA POLYMERASE III SUBUNIT DELTA"/>
    <property type="match status" value="1"/>
</dbReference>
<keyword evidence="3 12" id="KW-0808">Transferase</keyword>
<keyword evidence="13" id="KW-1185">Reference proteome</keyword>
<feature type="domain" description="DNA polymerase III subunit delta C-terminal" evidence="11">
    <location>
        <begin position="217"/>
        <end position="345"/>
    </location>
</feature>
<dbReference type="CDD" id="cd18138">
    <property type="entry name" value="HLD_clamp_pol_III_delta"/>
    <property type="match status" value="1"/>
</dbReference>
<dbReference type="Gene3D" id="1.20.272.10">
    <property type="match status" value="1"/>
</dbReference>
<dbReference type="RefSeq" id="WP_380818354.1">
    <property type="nucleotide sequence ID" value="NZ_JBHTJN010000004.1"/>
</dbReference>
<evidence type="ECO:0000256" key="1">
    <source>
        <dbReference type="ARBA" id="ARBA00012417"/>
    </source>
</evidence>
<keyword evidence="5" id="KW-0235">DNA replication</keyword>
<evidence type="ECO:0000256" key="7">
    <source>
        <dbReference type="ARBA" id="ARBA00034754"/>
    </source>
</evidence>
<organism evidence="12 13">
    <name type="scientific">Seminibacterium arietis</name>
    <dbReference type="NCBI Taxonomy" id="1173502"/>
    <lineage>
        <taxon>Bacteria</taxon>
        <taxon>Pseudomonadati</taxon>
        <taxon>Pseudomonadota</taxon>
        <taxon>Gammaproteobacteria</taxon>
        <taxon>Pasteurellales</taxon>
        <taxon>Pasteurellaceae</taxon>
        <taxon>Seminibacterium</taxon>
    </lineage>
</organism>
<dbReference type="NCBIfam" id="TIGR01128">
    <property type="entry name" value="holA"/>
    <property type="match status" value="1"/>
</dbReference>
<evidence type="ECO:0000256" key="3">
    <source>
        <dbReference type="ARBA" id="ARBA00022679"/>
    </source>
</evidence>
<dbReference type="Pfam" id="PF14840">
    <property type="entry name" value="DNA_pol3_delt_C"/>
    <property type="match status" value="1"/>
</dbReference>
<evidence type="ECO:0000313" key="13">
    <source>
        <dbReference type="Proteomes" id="UP001596996"/>
    </source>
</evidence>
<comment type="caution">
    <text evidence="12">The sequence shown here is derived from an EMBL/GenBank/DDBJ whole genome shotgun (WGS) entry which is preliminary data.</text>
</comment>